<reference evidence="2 3" key="1">
    <citation type="submission" date="2018-06" db="EMBL/GenBank/DDBJ databases">
        <authorList>
            <consortium name="Pathogen Informatics"/>
            <person name="Doyle S."/>
        </authorList>
    </citation>
    <scope>NUCLEOTIDE SEQUENCE [LARGE SCALE GENOMIC DNA]</scope>
    <source>
        <strain evidence="2 3">NCTC12961</strain>
    </source>
</reference>
<accession>A0A2X4UPN8</accession>
<protein>
    <submittedName>
        <fullName evidence="2">Uncharacterized protein</fullName>
    </submittedName>
</protein>
<sequence length="106" mass="12527">MNFSKNHLLASGFTAKELQMLQNNIDNFGGTFEEVVRDLAKRFKVFISIFIFTIISFSLVLYFKWSDSWYVFSCAISFVMIDLIILFINPPVISYKSWRFCREKKN</sequence>
<keyword evidence="1" id="KW-1133">Transmembrane helix</keyword>
<gene>
    <name evidence="2" type="ORF">NCTC12961_03166</name>
</gene>
<dbReference type="EMBL" id="LS483469">
    <property type="protein sequence ID" value="SQI40803.1"/>
    <property type="molecule type" value="Genomic_DNA"/>
</dbReference>
<feature type="transmembrane region" description="Helical" evidence="1">
    <location>
        <begin position="69"/>
        <end position="89"/>
    </location>
</feature>
<evidence type="ECO:0000313" key="2">
    <source>
        <dbReference type="EMBL" id="SQI40803.1"/>
    </source>
</evidence>
<keyword evidence="1" id="KW-0812">Transmembrane</keyword>
<organism evidence="2 3">
    <name type="scientific">Serratia plymuthica</name>
    <dbReference type="NCBI Taxonomy" id="82996"/>
    <lineage>
        <taxon>Bacteria</taxon>
        <taxon>Pseudomonadati</taxon>
        <taxon>Pseudomonadota</taxon>
        <taxon>Gammaproteobacteria</taxon>
        <taxon>Enterobacterales</taxon>
        <taxon>Yersiniaceae</taxon>
        <taxon>Serratia</taxon>
    </lineage>
</organism>
<dbReference type="AlphaFoldDB" id="A0A2X4UPN8"/>
<keyword evidence="1" id="KW-0472">Membrane</keyword>
<proteinExistence type="predicted"/>
<evidence type="ECO:0000313" key="3">
    <source>
        <dbReference type="Proteomes" id="UP000248897"/>
    </source>
</evidence>
<evidence type="ECO:0000256" key="1">
    <source>
        <dbReference type="SAM" id="Phobius"/>
    </source>
</evidence>
<name>A0A2X4UPN8_SERPL</name>
<dbReference type="Proteomes" id="UP000248897">
    <property type="component" value="Chromosome 1"/>
</dbReference>
<feature type="transmembrane region" description="Helical" evidence="1">
    <location>
        <begin position="45"/>
        <end position="63"/>
    </location>
</feature>